<reference evidence="1 2" key="1">
    <citation type="submission" date="2020-03" db="EMBL/GenBank/DDBJ databases">
        <title>Whole genome shotgun sequence of Phytohabitans houttuyneae NBRC 108639.</title>
        <authorList>
            <person name="Komaki H."/>
            <person name="Tamura T."/>
        </authorList>
    </citation>
    <scope>NUCLEOTIDE SEQUENCE [LARGE SCALE GENOMIC DNA]</scope>
    <source>
        <strain evidence="1 2">NBRC 108639</strain>
    </source>
</reference>
<organism evidence="1 2">
    <name type="scientific">Phytohabitans houttuyneae</name>
    <dbReference type="NCBI Taxonomy" id="1076126"/>
    <lineage>
        <taxon>Bacteria</taxon>
        <taxon>Bacillati</taxon>
        <taxon>Actinomycetota</taxon>
        <taxon>Actinomycetes</taxon>
        <taxon>Micromonosporales</taxon>
        <taxon>Micromonosporaceae</taxon>
    </lineage>
</organism>
<reference evidence="1 2" key="2">
    <citation type="submission" date="2020-03" db="EMBL/GenBank/DDBJ databases">
        <authorList>
            <person name="Ichikawa N."/>
            <person name="Kimura A."/>
            <person name="Kitahashi Y."/>
            <person name="Uohara A."/>
        </authorList>
    </citation>
    <scope>NUCLEOTIDE SEQUENCE [LARGE SCALE GENOMIC DNA]</scope>
    <source>
        <strain evidence="1 2">NBRC 108639</strain>
    </source>
</reference>
<sequence>MAGHRPGSGAWGAAGAGDTVVAEGAAIGSCGVSPRTAAQVTATLRPMTAATVAAIPAATAVRRWLERGARDAPVAAWPRWIRVRMAARSGW</sequence>
<evidence type="ECO:0000313" key="2">
    <source>
        <dbReference type="Proteomes" id="UP000482800"/>
    </source>
</evidence>
<evidence type="ECO:0000313" key="1">
    <source>
        <dbReference type="EMBL" id="GFJ83634.1"/>
    </source>
</evidence>
<comment type="caution">
    <text evidence="1">The sequence shown here is derived from an EMBL/GenBank/DDBJ whole genome shotgun (WGS) entry which is preliminary data.</text>
</comment>
<dbReference type="Proteomes" id="UP000482800">
    <property type="component" value="Unassembled WGS sequence"/>
</dbReference>
<proteinExistence type="predicted"/>
<gene>
    <name evidence="1" type="ORF">Phou_078140</name>
</gene>
<accession>A0A6V8KIH0</accession>
<dbReference type="EMBL" id="BLPF01000003">
    <property type="protein sequence ID" value="GFJ83634.1"/>
    <property type="molecule type" value="Genomic_DNA"/>
</dbReference>
<dbReference type="AlphaFoldDB" id="A0A6V8KIH0"/>
<name>A0A6V8KIH0_9ACTN</name>
<keyword evidence="2" id="KW-1185">Reference proteome</keyword>
<protein>
    <submittedName>
        <fullName evidence="1">Uncharacterized protein</fullName>
    </submittedName>
</protein>